<dbReference type="OrthoDB" id="9810871at2"/>
<dbReference type="Gene3D" id="2.60.40.2230">
    <property type="entry name" value="Uncharacterised protein YcnI-like PF07987, DUF1775"/>
    <property type="match status" value="1"/>
</dbReference>
<keyword evidence="6" id="KW-1185">Reference proteome</keyword>
<dbReference type="CDD" id="cd08545">
    <property type="entry name" value="YcnI_like"/>
    <property type="match status" value="1"/>
</dbReference>
<evidence type="ECO:0000256" key="3">
    <source>
        <dbReference type="SAM" id="SignalP"/>
    </source>
</evidence>
<accession>A0A238VRN5</accession>
<name>A0A238VRN5_9ACTN</name>
<dbReference type="EMBL" id="FZNP01000002">
    <property type="protein sequence ID" value="SNR36965.1"/>
    <property type="molecule type" value="Genomic_DNA"/>
</dbReference>
<reference evidence="6" key="1">
    <citation type="submission" date="2017-06" db="EMBL/GenBank/DDBJ databases">
        <authorList>
            <person name="Varghese N."/>
            <person name="Submissions S."/>
        </authorList>
    </citation>
    <scope>NUCLEOTIDE SEQUENCE [LARGE SCALE GENOMIC DNA]</scope>
    <source>
        <strain evidence="6">DSM 44485</strain>
    </source>
</reference>
<dbReference type="Proteomes" id="UP000198420">
    <property type="component" value="Unassembled WGS sequence"/>
</dbReference>
<evidence type="ECO:0000259" key="4">
    <source>
        <dbReference type="Pfam" id="PF07987"/>
    </source>
</evidence>
<feature type="signal peptide" evidence="3">
    <location>
        <begin position="1"/>
        <end position="27"/>
    </location>
</feature>
<feature type="region of interest" description="Disordered" evidence="1">
    <location>
        <begin position="158"/>
        <end position="179"/>
    </location>
</feature>
<evidence type="ECO:0000256" key="1">
    <source>
        <dbReference type="SAM" id="MobiDB-lite"/>
    </source>
</evidence>
<evidence type="ECO:0000256" key="2">
    <source>
        <dbReference type="SAM" id="Phobius"/>
    </source>
</evidence>
<gene>
    <name evidence="5" type="ORF">SAMN06265355_102284</name>
</gene>
<evidence type="ECO:0000313" key="6">
    <source>
        <dbReference type="Proteomes" id="UP000198420"/>
    </source>
</evidence>
<dbReference type="Pfam" id="PF07987">
    <property type="entry name" value="DUF1775"/>
    <property type="match status" value="1"/>
</dbReference>
<keyword evidence="2" id="KW-0812">Transmembrane</keyword>
<proteinExistence type="predicted"/>
<dbReference type="AlphaFoldDB" id="A0A238VRN5"/>
<keyword evidence="3" id="KW-0732">Signal</keyword>
<feature type="domain" description="YncI copper-binding" evidence="4">
    <location>
        <begin position="31"/>
        <end position="176"/>
    </location>
</feature>
<feature type="chain" id="PRO_5012172772" evidence="3">
    <location>
        <begin position="28"/>
        <end position="236"/>
    </location>
</feature>
<evidence type="ECO:0000313" key="5">
    <source>
        <dbReference type="EMBL" id="SNR36965.1"/>
    </source>
</evidence>
<organism evidence="5 6">
    <name type="scientific">Actinomadura mexicana</name>
    <dbReference type="NCBI Taxonomy" id="134959"/>
    <lineage>
        <taxon>Bacteria</taxon>
        <taxon>Bacillati</taxon>
        <taxon>Actinomycetota</taxon>
        <taxon>Actinomycetes</taxon>
        <taxon>Streptosporangiales</taxon>
        <taxon>Thermomonosporaceae</taxon>
        <taxon>Actinomadura</taxon>
    </lineage>
</organism>
<dbReference type="InterPro" id="IPR038507">
    <property type="entry name" value="YcnI-like_sf"/>
</dbReference>
<feature type="transmembrane region" description="Helical" evidence="2">
    <location>
        <begin position="209"/>
        <end position="230"/>
    </location>
</feature>
<keyword evidence="2" id="KW-1133">Transmembrane helix</keyword>
<dbReference type="InterPro" id="IPR012533">
    <property type="entry name" value="YcnI-copper_dom"/>
</dbReference>
<dbReference type="RefSeq" id="WP_089310561.1">
    <property type="nucleotide sequence ID" value="NZ_FZNP01000002.1"/>
</dbReference>
<sequence length="236" mass="24449">MPFLPHARRAGAVASLAALSVVGLAAAASAHVTVNPRTAEQGSYSKVSFRVPNERDDASTTKLVVNLPTDHPLASVSVRPLPGWTVKVEKSKLPRPLKTEGGELTEAVTKITWSGGKIEPGRFEEFDVSMGPLPTDTDQLVFKADQTYSGGEVVKWEEPPAEGAEEPEHPSPVLKLLPKGSATTTGLTAQVKPAAAASSASPDDGTARLLGGIGIAVGLVGIAVGAYGVTRARSRA</sequence>
<keyword evidence="2" id="KW-0472">Membrane</keyword>
<protein>
    <submittedName>
        <fullName evidence="5">Uncharacterized protein YcnI</fullName>
    </submittedName>
</protein>